<dbReference type="GO" id="GO:0005975">
    <property type="term" value="P:carbohydrate metabolic process"/>
    <property type="evidence" value="ECO:0007669"/>
    <property type="project" value="InterPro"/>
</dbReference>
<dbReference type="Gene3D" id="3.40.50.1360">
    <property type="match status" value="1"/>
</dbReference>
<proteinExistence type="predicted"/>
<dbReference type="AlphaFoldDB" id="K1SY26"/>
<dbReference type="InterPro" id="IPR037171">
    <property type="entry name" value="NagB/RpiA_transferase-like"/>
</dbReference>
<dbReference type="Pfam" id="PF01182">
    <property type="entry name" value="Glucosamine_iso"/>
    <property type="match status" value="1"/>
</dbReference>
<dbReference type="CDD" id="cd01399">
    <property type="entry name" value="GlcN6P_deaminase"/>
    <property type="match status" value="1"/>
</dbReference>
<comment type="caution">
    <text evidence="2">The sequence shown here is derived from an EMBL/GenBank/DDBJ whole genome shotgun (WGS) entry which is preliminary data.</text>
</comment>
<dbReference type="InterPro" id="IPR004547">
    <property type="entry name" value="Glucosamine6P_isomerase"/>
</dbReference>
<dbReference type="GO" id="GO:0004342">
    <property type="term" value="F:glucosamine-6-phosphate deaminase activity"/>
    <property type="evidence" value="ECO:0007669"/>
    <property type="project" value="InterPro"/>
</dbReference>
<keyword evidence="2" id="KW-0413">Isomerase</keyword>
<dbReference type="SUPFAM" id="SSF100950">
    <property type="entry name" value="NagB/RpiA/CoA transferase-like"/>
    <property type="match status" value="1"/>
</dbReference>
<dbReference type="GO" id="GO:0016853">
    <property type="term" value="F:isomerase activity"/>
    <property type="evidence" value="ECO:0007669"/>
    <property type="project" value="UniProtKB-KW"/>
</dbReference>
<reference evidence="2" key="1">
    <citation type="journal article" date="2013" name="Environ. Microbiol.">
        <title>Microbiota from the distal guts of lean and obese adolescents exhibit partial functional redundancy besides clear differences in community structure.</title>
        <authorList>
            <person name="Ferrer M."/>
            <person name="Ruiz A."/>
            <person name="Lanza F."/>
            <person name="Haange S.B."/>
            <person name="Oberbach A."/>
            <person name="Till H."/>
            <person name="Bargiela R."/>
            <person name="Campoy C."/>
            <person name="Segura M.T."/>
            <person name="Richter M."/>
            <person name="von Bergen M."/>
            <person name="Seifert J."/>
            <person name="Suarez A."/>
        </authorList>
    </citation>
    <scope>NUCLEOTIDE SEQUENCE</scope>
</reference>
<feature type="non-terminal residue" evidence="2">
    <location>
        <position position="317"/>
    </location>
</feature>
<dbReference type="PANTHER" id="PTHR42892">
    <property type="entry name" value="GLUCOSAMINE-6-PHOSPHATE DEAMINASE-LIKE PROTEIN BT_0258-RELATED"/>
    <property type="match status" value="1"/>
</dbReference>
<feature type="domain" description="Glucosamine/galactosamine-6-phosphate isomerase" evidence="1">
    <location>
        <begin position="63"/>
        <end position="264"/>
    </location>
</feature>
<dbReference type="PANTHER" id="PTHR42892:SF1">
    <property type="entry name" value="GLUCOSAMINE-6-PHOSPHATE ISOMERASE"/>
    <property type="match status" value="1"/>
</dbReference>
<accession>K1SY26</accession>
<organism evidence="2">
    <name type="scientific">human gut metagenome</name>
    <dbReference type="NCBI Taxonomy" id="408170"/>
    <lineage>
        <taxon>unclassified sequences</taxon>
        <taxon>metagenomes</taxon>
        <taxon>organismal metagenomes</taxon>
    </lineage>
</organism>
<dbReference type="GO" id="GO:0006044">
    <property type="term" value="P:N-acetylglucosamine metabolic process"/>
    <property type="evidence" value="ECO:0007669"/>
    <property type="project" value="InterPro"/>
</dbReference>
<sequence length="317" mass="35924">MNNKYSLPKDGGLIAESAPRDIIHRYEKIRTNVYENEYLGVQYVADAIVKAIRNHEETHSSNGVYDEMQPFVLGLTTGRTPLGLYNELVRRHKAGQISFRNVAVFSLDEFYPIKSSEQQSRNYRIHEEFLNHIDILPENIHIPDGTIAENKVSEYCASYDLAAREIDLMIIGVGEDGQVGFNEPGSYARSRTRLVQLTYNTRKIQSGTFFGLENTPKMAITMGIDTIMRADRIILMAWGEDKARIVQRVVEGDITGQVPASYLQAHPNIEVVIDENAAQLLTREQTPWLVGPCDWTPKFVRKAVVWLCGVVKKPILK</sequence>
<protein>
    <submittedName>
        <fullName evidence="2">6-phosphogluconolactonase/Glucosamine-6-phosphate isomerase/deaminase</fullName>
    </submittedName>
</protein>
<dbReference type="EMBL" id="AJWY01011635">
    <property type="protein sequence ID" value="EKC52206.1"/>
    <property type="molecule type" value="Genomic_DNA"/>
</dbReference>
<name>K1SY26_9ZZZZ</name>
<evidence type="ECO:0000259" key="1">
    <source>
        <dbReference type="Pfam" id="PF01182"/>
    </source>
</evidence>
<gene>
    <name evidence="2" type="ORF">LEA_17009</name>
</gene>
<dbReference type="InterPro" id="IPR006148">
    <property type="entry name" value="Glc/Gal-6P_isomerase"/>
</dbReference>
<dbReference type="InterPro" id="IPR052960">
    <property type="entry name" value="GlcN6P_deaminase-like"/>
</dbReference>
<evidence type="ECO:0000313" key="2">
    <source>
        <dbReference type="EMBL" id="EKC52206.1"/>
    </source>
</evidence>